<dbReference type="Pfam" id="PF01266">
    <property type="entry name" value="DAO"/>
    <property type="match status" value="1"/>
</dbReference>
<dbReference type="Gene3D" id="3.30.9.10">
    <property type="entry name" value="D-Amino Acid Oxidase, subunit A, domain 2"/>
    <property type="match status" value="1"/>
</dbReference>
<dbReference type="KEGG" id="daa:AKL17_3876"/>
<keyword evidence="2" id="KW-0560">Oxidoreductase</keyword>
<dbReference type="PATRIC" id="fig|1335048.3.peg.4018"/>
<comment type="similarity">
    <text evidence="1">Belongs to the DadA oxidoreductase family.</text>
</comment>
<proteinExistence type="inferred from homology"/>
<evidence type="ECO:0000313" key="4">
    <source>
        <dbReference type="EMBL" id="AMY71098.1"/>
    </source>
</evidence>
<dbReference type="GO" id="GO:0005737">
    <property type="term" value="C:cytoplasm"/>
    <property type="evidence" value="ECO:0007669"/>
    <property type="project" value="TreeGrafter"/>
</dbReference>
<dbReference type="SUPFAM" id="SSF51905">
    <property type="entry name" value="FAD/NAD(P)-binding domain"/>
    <property type="match status" value="1"/>
</dbReference>
<dbReference type="InterPro" id="IPR006076">
    <property type="entry name" value="FAD-dep_OxRdtase"/>
</dbReference>
<sequence length="409" mass="43579">MKIVIIGAGVVGVTSAWYLTRDGHEVTVLEARDGVALETSFGNAGGVCPGFAGPWAAPGMPLKAAGWMLRPSAPLKIRPRVSVAQWNWLAQFVAECTASRFARNKAEMQRVAHFSKACLVALREETGIEYDHGTGGVLQVFRTAGEAAGGLRSACVLQKMGVVHRIVGPDEVLDLEPGLARSDLSFTGGLQLSTDETGDCHLFCQSLAALAERNGTRFRFGARVTGFRMAAGRVVAVWLGEEEIAADAVVMATGPWTDLLKPLGIRVPIYPVKGYSLTAEIVDFDSAPRSSVMDEHSKVMVTRLGTRLRAAGVAELAGFDRSMPAPVLNGLKATVARLFPGAARYEDATLWHGFRPMTPGGPSRVERTRYANLYLNLGHGSNGWTQACGSGRILADLVAGRPSPLPAPS</sequence>
<feature type="domain" description="FAD dependent oxidoreductase" evidence="3">
    <location>
        <begin position="2"/>
        <end position="397"/>
    </location>
</feature>
<dbReference type="Gene3D" id="3.50.50.60">
    <property type="entry name" value="FAD/NAD(P)-binding domain"/>
    <property type="match status" value="2"/>
</dbReference>
<dbReference type="OrthoDB" id="9805337at2"/>
<dbReference type="Proteomes" id="UP000076128">
    <property type="component" value="Chromosome"/>
</dbReference>
<dbReference type="SUPFAM" id="SSF54373">
    <property type="entry name" value="FAD-linked reductases, C-terminal domain"/>
    <property type="match status" value="1"/>
</dbReference>
<gene>
    <name evidence="4" type="ORF">AKL17_3876</name>
</gene>
<dbReference type="GO" id="GO:0055130">
    <property type="term" value="P:D-alanine catabolic process"/>
    <property type="evidence" value="ECO:0007669"/>
    <property type="project" value="TreeGrafter"/>
</dbReference>
<organism evidence="4 5">
    <name type="scientific">Frigidibacter mobilis</name>
    <dbReference type="NCBI Taxonomy" id="1335048"/>
    <lineage>
        <taxon>Bacteria</taxon>
        <taxon>Pseudomonadati</taxon>
        <taxon>Pseudomonadota</taxon>
        <taxon>Alphaproteobacteria</taxon>
        <taxon>Rhodobacterales</taxon>
        <taxon>Paracoccaceae</taxon>
        <taxon>Frigidibacter</taxon>
    </lineage>
</organism>
<evidence type="ECO:0000259" key="3">
    <source>
        <dbReference type="Pfam" id="PF01266"/>
    </source>
</evidence>
<accession>A0A159Z8Q5</accession>
<dbReference type="AlphaFoldDB" id="A0A159Z8Q5"/>
<reference evidence="4 5" key="1">
    <citation type="submission" date="2015-09" db="EMBL/GenBank/DDBJ databases">
        <title>Complete genome sequence of Defluviimonas alba cai42t isolated from an oilfield in Xinjiang.</title>
        <authorList>
            <person name="Geng S."/>
            <person name="Pan X."/>
            <person name="Wu X."/>
        </authorList>
    </citation>
    <scope>NUCLEOTIDE SEQUENCE [LARGE SCALE GENOMIC DNA]</scope>
    <source>
        <strain evidence="5">cai42</strain>
    </source>
</reference>
<protein>
    <submittedName>
        <fullName evidence="4">D-amino acid dehydrogenase small subunit</fullName>
    </submittedName>
</protein>
<dbReference type="PANTHER" id="PTHR13847">
    <property type="entry name" value="SARCOSINE DEHYDROGENASE-RELATED"/>
    <property type="match status" value="1"/>
</dbReference>
<evidence type="ECO:0000256" key="2">
    <source>
        <dbReference type="ARBA" id="ARBA00023002"/>
    </source>
</evidence>
<dbReference type="PANTHER" id="PTHR13847:SF280">
    <property type="entry name" value="D-AMINO ACID DEHYDROGENASE"/>
    <property type="match status" value="1"/>
</dbReference>
<dbReference type="STRING" id="1335048.AKL17_3876"/>
<dbReference type="GO" id="GO:0008718">
    <property type="term" value="F:D-amino-acid dehydrogenase activity"/>
    <property type="evidence" value="ECO:0007669"/>
    <property type="project" value="TreeGrafter"/>
</dbReference>
<dbReference type="InterPro" id="IPR036188">
    <property type="entry name" value="FAD/NAD-bd_sf"/>
</dbReference>
<name>A0A159Z8Q5_9RHOB</name>
<dbReference type="RefSeq" id="WP_066815964.1">
    <property type="nucleotide sequence ID" value="NZ_CP012661.1"/>
</dbReference>
<keyword evidence="5" id="KW-1185">Reference proteome</keyword>
<evidence type="ECO:0000313" key="5">
    <source>
        <dbReference type="Proteomes" id="UP000076128"/>
    </source>
</evidence>
<evidence type="ECO:0000256" key="1">
    <source>
        <dbReference type="ARBA" id="ARBA00009410"/>
    </source>
</evidence>
<dbReference type="NCBIfam" id="NF001933">
    <property type="entry name" value="PRK00711.1"/>
    <property type="match status" value="1"/>
</dbReference>
<dbReference type="EMBL" id="CP012661">
    <property type="protein sequence ID" value="AMY71098.1"/>
    <property type="molecule type" value="Genomic_DNA"/>
</dbReference>
<dbReference type="GO" id="GO:0005886">
    <property type="term" value="C:plasma membrane"/>
    <property type="evidence" value="ECO:0007669"/>
    <property type="project" value="TreeGrafter"/>
</dbReference>